<evidence type="ECO:0000313" key="2">
    <source>
        <dbReference type="Proteomes" id="UP001186974"/>
    </source>
</evidence>
<evidence type="ECO:0000313" key="1">
    <source>
        <dbReference type="EMBL" id="KAK3063944.1"/>
    </source>
</evidence>
<proteinExistence type="predicted"/>
<keyword evidence="2" id="KW-1185">Reference proteome</keyword>
<dbReference type="EMBL" id="JAWDJW010006666">
    <property type="protein sequence ID" value="KAK3063944.1"/>
    <property type="molecule type" value="Genomic_DNA"/>
</dbReference>
<reference evidence="1" key="1">
    <citation type="submission" date="2024-09" db="EMBL/GenBank/DDBJ databases">
        <title>Black Yeasts Isolated from many extreme environments.</title>
        <authorList>
            <person name="Coleine C."/>
            <person name="Stajich J.E."/>
            <person name="Selbmann L."/>
        </authorList>
    </citation>
    <scope>NUCLEOTIDE SEQUENCE</scope>
    <source>
        <strain evidence="1">CCFEE 5737</strain>
    </source>
</reference>
<comment type="caution">
    <text evidence="1">The sequence shown here is derived from an EMBL/GenBank/DDBJ whole genome shotgun (WGS) entry which is preliminary data.</text>
</comment>
<protein>
    <submittedName>
        <fullName evidence="1">Uncharacterized protein</fullName>
    </submittedName>
</protein>
<dbReference type="Proteomes" id="UP001186974">
    <property type="component" value="Unassembled WGS sequence"/>
</dbReference>
<gene>
    <name evidence="1" type="ORF">LTS18_011477</name>
</gene>
<accession>A0ACC3D9R1</accession>
<organism evidence="1 2">
    <name type="scientific">Coniosporium uncinatum</name>
    <dbReference type="NCBI Taxonomy" id="93489"/>
    <lineage>
        <taxon>Eukaryota</taxon>
        <taxon>Fungi</taxon>
        <taxon>Dikarya</taxon>
        <taxon>Ascomycota</taxon>
        <taxon>Pezizomycotina</taxon>
        <taxon>Dothideomycetes</taxon>
        <taxon>Dothideomycetes incertae sedis</taxon>
        <taxon>Coniosporium</taxon>
    </lineage>
</organism>
<sequence>MFSDWTVWRRHPWSVYATFQTTLTNWPIFFDPLLSWLLFHITADLPQTQKWTVRVLYLVWQYFVSRLIKYAGHFVRYPEDMVYIPAILFFGQLHCLIKLKALWTLNETAWGSREGADVDDSDRMIPLPSPSAPEKTPLLDESPARKRNSSPTLTHNDLDDEKTAFRVA</sequence>
<name>A0ACC3D9R1_9PEZI</name>